<dbReference type="InterPro" id="IPR044135">
    <property type="entry name" value="Met-tRNA-FMT_C"/>
</dbReference>
<dbReference type="AlphaFoldDB" id="A0A447JBG2"/>
<evidence type="ECO:0000256" key="7">
    <source>
        <dbReference type="ARBA" id="ARBA00048558"/>
    </source>
</evidence>
<evidence type="ECO:0000313" key="10">
    <source>
        <dbReference type="Proteomes" id="UP000281393"/>
    </source>
</evidence>
<reference evidence="9 10" key="1">
    <citation type="submission" date="2018-12" db="EMBL/GenBank/DDBJ databases">
        <authorList>
            <consortium name="Pathogen Informatics"/>
        </authorList>
    </citation>
    <scope>NUCLEOTIDE SEQUENCE [LARGE SCALE GENOMIC DNA]</scope>
    <source>
        <strain evidence="9 10">NCTC7102</strain>
    </source>
</reference>
<evidence type="ECO:0000256" key="1">
    <source>
        <dbReference type="ARBA" id="ARBA00002606"/>
    </source>
</evidence>
<evidence type="ECO:0000313" key="9">
    <source>
        <dbReference type="EMBL" id="VDY37521.1"/>
    </source>
</evidence>
<evidence type="ECO:0000259" key="8">
    <source>
        <dbReference type="Pfam" id="PF02911"/>
    </source>
</evidence>
<keyword evidence="6" id="KW-0648">Protein biosynthesis</keyword>
<accession>A0A447JBG2</accession>
<protein>
    <recommendedName>
        <fullName evidence="4">Methionyl-tRNA formyltransferase</fullName>
        <ecNumber evidence="3">2.1.2.9</ecNumber>
    </recommendedName>
</protein>
<organism evidence="9 10">
    <name type="scientific">Salmonella enterica subsp. enterica serovar Daytona</name>
    <dbReference type="NCBI Taxonomy" id="1962639"/>
    <lineage>
        <taxon>Bacteria</taxon>
        <taxon>Pseudomonadati</taxon>
        <taxon>Pseudomonadota</taxon>
        <taxon>Gammaproteobacteria</taxon>
        <taxon>Enterobacterales</taxon>
        <taxon>Enterobacteriaceae</taxon>
        <taxon>Salmonella</taxon>
    </lineage>
</organism>
<evidence type="ECO:0000256" key="5">
    <source>
        <dbReference type="ARBA" id="ARBA00022679"/>
    </source>
</evidence>
<proteinExistence type="inferred from homology"/>
<evidence type="ECO:0000256" key="4">
    <source>
        <dbReference type="ARBA" id="ARBA00016014"/>
    </source>
</evidence>
<dbReference type="InterPro" id="IPR037022">
    <property type="entry name" value="Formyl_trans_C_sf"/>
</dbReference>
<dbReference type="CDD" id="cd08704">
    <property type="entry name" value="Met_tRNA_FMT_C"/>
    <property type="match status" value="1"/>
</dbReference>
<comment type="similarity">
    <text evidence="2">Belongs to the Fmt family.</text>
</comment>
<evidence type="ECO:0000256" key="2">
    <source>
        <dbReference type="ARBA" id="ARBA00010699"/>
    </source>
</evidence>
<dbReference type="EC" id="2.1.2.9" evidence="3"/>
<dbReference type="Proteomes" id="UP000281393">
    <property type="component" value="Chromosome"/>
</dbReference>
<dbReference type="EMBL" id="LR133909">
    <property type="protein sequence ID" value="VDY37521.1"/>
    <property type="molecule type" value="Genomic_DNA"/>
</dbReference>
<feature type="domain" description="Formyl transferase C-terminal" evidence="8">
    <location>
        <begin position="15"/>
        <end position="90"/>
    </location>
</feature>
<keyword evidence="5 9" id="KW-0808">Transferase</keyword>
<dbReference type="GO" id="GO:0004479">
    <property type="term" value="F:methionyl-tRNA formyltransferase activity"/>
    <property type="evidence" value="ECO:0007669"/>
    <property type="project" value="UniProtKB-EC"/>
</dbReference>
<dbReference type="FunFam" id="3.10.25.10:FF:000001">
    <property type="entry name" value="Methionyl-tRNA formyltransferase"/>
    <property type="match status" value="1"/>
</dbReference>
<dbReference type="Pfam" id="PF02911">
    <property type="entry name" value="Formyl_trans_C"/>
    <property type="match status" value="1"/>
</dbReference>
<evidence type="ECO:0000256" key="6">
    <source>
        <dbReference type="ARBA" id="ARBA00022917"/>
    </source>
</evidence>
<gene>
    <name evidence="9" type="primary">fmt_1</name>
    <name evidence="9" type="ORF">NCTC7102_00583</name>
</gene>
<comment type="function">
    <text evidence="1">Attaches a formyl group to the free amino group of methionyl-tRNA(fMet). The formyl group appears to play a dual role in the initiator identity of N-formylmethionyl-tRNA by promoting its recognition by IF2 and preventing the misappropriation of this tRNA by the elongation apparatus.</text>
</comment>
<sequence length="101" mass="10943">MTGLSPQHSWSVAFAAFNPWPMSWLEIDGQPVKVWQASVIEDATQSLPGTILAATKQGIQVATGKGILNLLSLQPAGKKAMSAQDLLNSRREWFIPGNRLA</sequence>
<comment type="catalytic activity">
    <reaction evidence="7">
        <text>L-methionyl-tRNA(fMet) + (6R)-10-formyltetrahydrofolate = N-formyl-L-methionyl-tRNA(fMet) + (6S)-5,6,7,8-tetrahydrofolate + H(+)</text>
        <dbReference type="Rhea" id="RHEA:24380"/>
        <dbReference type="Rhea" id="RHEA-COMP:9952"/>
        <dbReference type="Rhea" id="RHEA-COMP:9953"/>
        <dbReference type="ChEBI" id="CHEBI:15378"/>
        <dbReference type="ChEBI" id="CHEBI:57453"/>
        <dbReference type="ChEBI" id="CHEBI:78530"/>
        <dbReference type="ChEBI" id="CHEBI:78844"/>
        <dbReference type="ChEBI" id="CHEBI:195366"/>
        <dbReference type="EC" id="2.1.2.9"/>
    </reaction>
</comment>
<dbReference type="SUPFAM" id="SSF50486">
    <property type="entry name" value="FMT C-terminal domain-like"/>
    <property type="match status" value="1"/>
</dbReference>
<dbReference type="InterPro" id="IPR005793">
    <property type="entry name" value="Formyl_trans_C"/>
</dbReference>
<name>A0A447JBG2_SALET</name>
<dbReference type="InterPro" id="IPR011034">
    <property type="entry name" value="Formyl_transferase-like_C_sf"/>
</dbReference>
<evidence type="ECO:0000256" key="3">
    <source>
        <dbReference type="ARBA" id="ARBA00012261"/>
    </source>
</evidence>
<dbReference type="Gene3D" id="3.10.25.10">
    <property type="entry name" value="Formyl transferase, C-terminal domain"/>
    <property type="match status" value="1"/>
</dbReference>